<protein>
    <submittedName>
        <fullName evidence="1">Uncharacterized protein</fullName>
    </submittedName>
</protein>
<dbReference type="AlphaFoldDB" id="M4BWA4"/>
<proteinExistence type="predicted"/>
<dbReference type="EMBL" id="JH597995">
    <property type="status" value="NOT_ANNOTATED_CDS"/>
    <property type="molecule type" value="Genomic_DNA"/>
</dbReference>
<reference evidence="2" key="1">
    <citation type="journal article" date="2010" name="Science">
        <title>Signatures of adaptation to obligate biotrophy in the Hyaloperonospora arabidopsidis genome.</title>
        <authorList>
            <person name="Baxter L."/>
            <person name="Tripathy S."/>
            <person name="Ishaque N."/>
            <person name="Boot N."/>
            <person name="Cabral A."/>
            <person name="Kemen E."/>
            <person name="Thines M."/>
            <person name="Ah-Fong A."/>
            <person name="Anderson R."/>
            <person name="Badejoko W."/>
            <person name="Bittner-Eddy P."/>
            <person name="Boore J.L."/>
            <person name="Chibucos M.C."/>
            <person name="Coates M."/>
            <person name="Dehal P."/>
            <person name="Delehaunty K."/>
            <person name="Dong S."/>
            <person name="Downton P."/>
            <person name="Dumas B."/>
            <person name="Fabro G."/>
            <person name="Fronick C."/>
            <person name="Fuerstenberg S.I."/>
            <person name="Fulton L."/>
            <person name="Gaulin E."/>
            <person name="Govers F."/>
            <person name="Hughes L."/>
            <person name="Humphray S."/>
            <person name="Jiang R.H."/>
            <person name="Judelson H."/>
            <person name="Kamoun S."/>
            <person name="Kyung K."/>
            <person name="Meijer H."/>
            <person name="Minx P."/>
            <person name="Morris P."/>
            <person name="Nelson J."/>
            <person name="Phuntumart V."/>
            <person name="Qutob D."/>
            <person name="Rehmany A."/>
            <person name="Rougon-Cardoso A."/>
            <person name="Ryden P."/>
            <person name="Torto-Alalibo T."/>
            <person name="Studholme D."/>
            <person name="Wang Y."/>
            <person name="Win J."/>
            <person name="Wood J."/>
            <person name="Clifton S.W."/>
            <person name="Rogers J."/>
            <person name="Van den Ackerveken G."/>
            <person name="Jones J.D."/>
            <person name="McDowell J.M."/>
            <person name="Beynon J."/>
            <person name="Tyler B.M."/>
        </authorList>
    </citation>
    <scope>NUCLEOTIDE SEQUENCE [LARGE SCALE GENOMIC DNA]</scope>
    <source>
        <strain evidence="2">Emoy2</strain>
    </source>
</reference>
<accession>M4BWA4</accession>
<evidence type="ECO:0000313" key="1">
    <source>
        <dbReference type="EnsemblProtists" id="HpaP810805"/>
    </source>
</evidence>
<reference evidence="1" key="2">
    <citation type="submission" date="2015-06" db="UniProtKB">
        <authorList>
            <consortium name="EnsemblProtists"/>
        </authorList>
    </citation>
    <scope>IDENTIFICATION</scope>
    <source>
        <strain evidence="1">Emoy2</strain>
    </source>
</reference>
<keyword evidence="2" id="KW-1185">Reference proteome</keyword>
<organism evidence="1 2">
    <name type="scientific">Hyaloperonospora arabidopsidis (strain Emoy2)</name>
    <name type="common">Downy mildew agent</name>
    <name type="synonym">Peronospora arabidopsidis</name>
    <dbReference type="NCBI Taxonomy" id="559515"/>
    <lineage>
        <taxon>Eukaryota</taxon>
        <taxon>Sar</taxon>
        <taxon>Stramenopiles</taxon>
        <taxon>Oomycota</taxon>
        <taxon>Peronosporomycetes</taxon>
        <taxon>Peronosporales</taxon>
        <taxon>Peronosporaceae</taxon>
        <taxon>Hyaloperonospora</taxon>
    </lineage>
</organism>
<evidence type="ECO:0000313" key="2">
    <source>
        <dbReference type="Proteomes" id="UP000011713"/>
    </source>
</evidence>
<dbReference type="Proteomes" id="UP000011713">
    <property type="component" value="Unassembled WGS sequence"/>
</dbReference>
<dbReference type="VEuPathDB" id="FungiDB:HpaG810805"/>
<name>M4BWA4_HYAAE</name>
<sequence length="57" mass="6222">MAALPVGMQLVTALDDVDFDDLDPIGNKLSTASGHMRHVMQLPLKSYDAATGRRDEH</sequence>
<dbReference type="HOGENOM" id="CLU_3000497_0_0_1"/>
<dbReference type="InParanoid" id="M4BWA4"/>
<dbReference type="EnsemblProtists" id="HpaT810805">
    <property type="protein sequence ID" value="HpaP810805"/>
    <property type="gene ID" value="HpaG810805"/>
</dbReference>